<dbReference type="FunFam" id="3.40.50.300:FF:000001">
    <property type="entry name" value="ATP-dependent zinc metalloprotease FtsH"/>
    <property type="match status" value="1"/>
</dbReference>
<dbReference type="GO" id="GO:0004222">
    <property type="term" value="F:metalloendopeptidase activity"/>
    <property type="evidence" value="ECO:0007669"/>
    <property type="project" value="InterPro"/>
</dbReference>
<evidence type="ECO:0000256" key="5">
    <source>
        <dbReference type="ARBA" id="ARBA00022741"/>
    </source>
</evidence>
<proteinExistence type="inferred from homology"/>
<feature type="domain" description="AAA+ ATPase" evidence="10">
    <location>
        <begin position="226"/>
        <end position="365"/>
    </location>
</feature>
<evidence type="ECO:0000256" key="3">
    <source>
        <dbReference type="ARBA" id="ARBA00022670"/>
    </source>
</evidence>
<dbReference type="GO" id="GO:0004176">
    <property type="term" value="F:ATP-dependent peptidase activity"/>
    <property type="evidence" value="ECO:0007669"/>
    <property type="project" value="InterPro"/>
</dbReference>
<evidence type="ECO:0000256" key="4">
    <source>
        <dbReference type="ARBA" id="ARBA00022723"/>
    </source>
</evidence>
<dbReference type="PROSITE" id="PS00674">
    <property type="entry name" value="AAA"/>
    <property type="match status" value="1"/>
</dbReference>
<comment type="cofactor">
    <cofactor evidence="1">
        <name>Zn(2+)</name>
        <dbReference type="ChEBI" id="CHEBI:29105"/>
    </cofactor>
</comment>
<keyword evidence="6" id="KW-0378">Hydrolase</keyword>
<dbReference type="Gene3D" id="3.40.50.300">
    <property type="entry name" value="P-loop containing nucleotide triphosphate hydrolases"/>
    <property type="match status" value="1"/>
</dbReference>
<keyword evidence="7" id="KW-0862">Zinc</keyword>
<evidence type="ECO:0000256" key="8">
    <source>
        <dbReference type="ARBA" id="ARBA00022840"/>
    </source>
</evidence>
<reference evidence="11" key="1">
    <citation type="journal article" date="2020" name="Nature">
        <title>Giant virus diversity and host interactions through global metagenomics.</title>
        <authorList>
            <person name="Schulz F."/>
            <person name="Roux S."/>
            <person name="Paez-Espino D."/>
            <person name="Jungbluth S."/>
            <person name="Walsh D.A."/>
            <person name="Denef V.J."/>
            <person name="McMahon K.D."/>
            <person name="Konstantinidis K.T."/>
            <person name="Eloe-Fadrosh E.A."/>
            <person name="Kyrpides N.C."/>
            <person name="Woyke T."/>
        </authorList>
    </citation>
    <scope>NUCLEOTIDE SEQUENCE</scope>
    <source>
        <strain evidence="11">GVMAG-M-3300023179-4</strain>
    </source>
</reference>
<keyword evidence="9" id="KW-0482">Metalloprotease</keyword>
<evidence type="ECO:0000313" key="11">
    <source>
        <dbReference type="EMBL" id="QHT74026.1"/>
    </source>
</evidence>
<dbReference type="InterPro" id="IPR037219">
    <property type="entry name" value="Peptidase_M41-like"/>
</dbReference>
<organism evidence="11">
    <name type="scientific">viral metagenome</name>
    <dbReference type="NCBI Taxonomy" id="1070528"/>
    <lineage>
        <taxon>unclassified sequences</taxon>
        <taxon>metagenomes</taxon>
        <taxon>organismal metagenomes</taxon>
    </lineage>
</organism>
<keyword evidence="5" id="KW-0547">Nucleotide-binding</keyword>
<keyword evidence="3" id="KW-0645">Protease</keyword>
<dbReference type="Pfam" id="PF01434">
    <property type="entry name" value="Peptidase_M41"/>
    <property type="match status" value="1"/>
</dbReference>
<dbReference type="SUPFAM" id="SSF52540">
    <property type="entry name" value="P-loop containing nucleoside triphosphate hydrolases"/>
    <property type="match status" value="1"/>
</dbReference>
<keyword evidence="4" id="KW-0479">Metal-binding</keyword>
<dbReference type="AlphaFoldDB" id="A0A6C0H1B9"/>
<dbReference type="InterPro" id="IPR027417">
    <property type="entry name" value="P-loop_NTPase"/>
</dbReference>
<dbReference type="GO" id="GO:0016887">
    <property type="term" value="F:ATP hydrolysis activity"/>
    <property type="evidence" value="ECO:0007669"/>
    <property type="project" value="InterPro"/>
</dbReference>
<sequence>MLKQIFFCSLYFFIQINSLNIQPDDTKLIYKYKNYFVKDNYNNMVNNIINNKVSKVYLDKNFKEIITVDKEEKNIYDDNTDLNILYNYDKYHKSNIDPILVPGIIDKSFETSTPIIISDMRPDYLVTFDNGLNLLSSSFSLLVPLLLFSSFLSFMSRMPRQNMLNRQTNLLNPFTQPNKNMMPNSNKVSNITLNNWAGSPEVIEDCKEIIKYIENKEIFNKMGAEMPKGILLEGPPGTGKTLLAKAIAGETNSSFFSISGSEFVELFVGMGASRVRELFANARENNPSIIFIDEIDAVARQRGAGINMANDEREQTLNQLLYEMDGFNSNENIVVIAATNRKDVLDQAILRPGRFDRIIRIPLPDKDSREKIIGYYLNAKNITENLNTSSIAELTDGFSGAQLKNLINEAIILSARNNYTKLQEKYIFEAFEKSIVGLIKKNATISPVTQKRVALHESGHSILTLLFNDTFEFKKASIQPTYNGAGGYTIFSEKPEIKEGGLYTKDILKKRLIISMGGKAAERLYYGNDNVSLGAIEDLRQANKLAKRMIGNFGMGNNLEVFFNEDISDDSNPFLGRSLSIGDKYSENTKYNMDKESLELVKDAYNKALELLEKNYDKLLQFSDLLINNTVVLRENI</sequence>
<keyword evidence="8" id="KW-0067">ATP-binding</keyword>
<name>A0A6C0H1B9_9ZZZZ</name>
<dbReference type="InterPro" id="IPR003959">
    <property type="entry name" value="ATPase_AAA_core"/>
</dbReference>
<dbReference type="GO" id="GO:0005524">
    <property type="term" value="F:ATP binding"/>
    <property type="evidence" value="ECO:0007669"/>
    <property type="project" value="UniProtKB-KW"/>
</dbReference>
<dbReference type="Gene3D" id="1.10.8.60">
    <property type="match status" value="1"/>
</dbReference>
<dbReference type="EMBL" id="MN739836">
    <property type="protein sequence ID" value="QHT74026.1"/>
    <property type="molecule type" value="Genomic_DNA"/>
</dbReference>
<dbReference type="GO" id="GO:0046872">
    <property type="term" value="F:metal ion binding"/>
    <property type="evidence" value="ECO:0007669"/>
    <property type="project" value="UniProtKB-KW"/>
</dbReference>
<protein>
    <recommendedName>
        <fullName evidence="10">AAA+ ATPase domain-containing protein</fullName>
    </recommendedName>
</protein>
<dbReference type="InterPro" id="IPR041569">
    <property type="entry name" value="AAA_lid_3"/>
</dbReference>
<comment type="similarity">
    <text evidence="2">In the C-terminal section; belongs to the peptidase M41 family.</text>
</comment>
<dbReference type="SUPFAM" id="SSF140990">
    <property type="entry name" value="FtsH protease domain-like"/>
    <property type="match status" value="1"/>
</dbReference>
<dbReference type="Pfam" id="PF00004">
    <property type="entry name" value="AAA"/>
    <property type="match status" value="1"/>
</dbReference>
<dbReference type="InterPro" id="IPR003593">
    <property type="entry name" value="AAA+_ATPase"/>
</dbReference>
<evidence type="ECO:0000256" key="9">
    <source>
        <dbReference type="ARBA" id="ARBA00023049"/>
    </source>
</evidence>
<evidence type="ECO:0000256" key="1">
    <source>
        <dbReference type="ARBA" id="ARBA00001947"/>
    </source>
</evidence>
<evidence type="ECO:0000259" key="10">
    <source>
        <dbReference type="SMART" id="SM00382"/>
    </source>
</evidence>
<dbReference type="PANTHER" id="PTHR23076:SF97">
    <property type="entry name" value="ATP-DEPENDENT ZINC METALLOPROTEASE YME1L1"/>
    <property type="match status" value="1"/>
</dbReference>
<dbReference type="Pfam" id="PF17862">
    <property type="entry name" value="AAA_lid_3"/>
    <property type="match status" value="1"/>
</dbReference>
<dbReference type="InterPro" id="IPR003960">
    <property type="entry name" value="ATPase_AAA_CS"/>
</dbReference>
<evidence type="ECO:0000256" key="2">
    <source>
        <dbReference type="ARBA" id="ARBA00010044"/>
    </source>
</evidence>
<dbReference type="InterPro" id="IPR000642">
    <property type="entry name" value="Peptidase_M41"/>
</dbReference>
<evidence type="ECO:0000256" key="7">
    <source>
        <dbReference type="ARBA" id="ARBA00022833"/>
    </source>
</evidence>
<dbReference type="GO" id="GO:0006508">
    <property type="term" value="P:proteolysis"/>
    <property type="evidence" value="ECO:0007669"/>
    <property type="project" value="UniProtKB-KW"/>
</dbReference>
<dbReference type="PANTHER" id="PTHR23076">
    <property type="entry name" value="METALLOPROTEASE M41 FTSH"/>
    <property type="match status" value="1"/>
</dbReference>
<dbReference type="SMART" id="SM00382">
    <property type="entry name" value="AAA"/>
    <property type="match status" value="1"/>
</dbReference>
<dbReference type="Gene3D" id="1.20.58.760">
    <property type="entry name" value="Peptidase M41"/>
    <property type="match status" value="1"/>
</dbReference>
<dbReference type="CDD" id="cd19501">
    <property type="entry name" value="RecA-like_FtsH"/>
    <property type="match status" value="1"/>
</dbReference>
<evidence type="ECO:0000256" key="6">
    <source>
        <dbReference type="ARBA" id="ARBA00022801"/>
    </source>
</evidence>
<accession>A0A6C0H1B9</accession>